<keyword evidence="9 14" id="KW-0133">Cell shape</keyword>
<dbReference type="InterPro" id="IPR004101">
    <property type="entry name" value="Mur_ligase_C"/>
</dbReference>
<organism evidence="19 20">
    <name type="scientific">Candidatus Avacidaminococcus intestinavium</name>
    <dbReference type="NCBI Taxonomy" id="2840684"/>
    <lineage>
        <taxon>Bacteria</taxon>
        <taxon>Bacillati</taxon>
        <taxon>Bacillota</taxon>
        <taxon>Negativicutes</taxon>
        <taxon>Acidaminococcales</taxon>
        <taxon>Acidaminococcaceae</taxon>
        <taxon>Acidaminococcaceae incertae sedis</taxon>
        <taxon>Candidatus Avacidaminococcus</taxon>
    </lineage>
</organism>
<evidence type="ECO:0000256" key="1">
    <source>
        <dbReference type="ARBA" id="ARBA00004496"/>
    </source>
</evidence>
<sequence length="464" mass="49960">MLDGIKKIHFIGIGGVGMSAIAYVLLKRGFIVSGSDTANGYIVTKLAKEGAMVYLGHAAFQIEGADAVVISSAIHADNPELKEAQVRKIPVLHRSDVLAELLNNSKGVAIAGAHGKTTTTSMLACICQNCGTDATAIIGGVVNSLGGNAVNGKGELLVAEADESDGSFLKFNPYLAVLTNIENDHLDHYGTEENIYKAFCKFIGNILEGGKAVVCFDNASIRKLATTTNVALSTYAIDYKDADYTAQNIEFEKNHTIYDFYYKDHKLGKVKLLVPGRHNVLNSLGALVAALELGLDLTCAIQALANFQGAKRRFETKGNINGVWIVDDYAHHPTEIKATLAAAKLTKPKRLICIFQPHRYTRTKFLLEEFAQAFTICDKLIITDIYAAGEDPLPGITGQAVCDAIARENEQDVIFIPTAERIVEHLAACVTDGDLVVTIGAGNVYLVGEQLTEMLKRGVANGKE</sequence>
<dbReference type="GO" id="GO:0051301">
    <property type="term" value="P:cell division"/>
    <property type="evidence" value="ECO:0007669"/>
    <property type="project" value="UniProtKB-KW"/>
</dbReference>
<feature type="transmembrane region" description="Helical" evidence="15">
    <location>
        <begin position="7"/>
        <end position="26"/>
    </location>
</feature>
<dbReference type="SUPFAM" id="SSF51984">
    <property type="entry name" value="MurCD N-terminal domain"/>
    <property type="match status" value="1"/>
</dbReference>
<gene>
    <name evidence="14" type="primary">murC</name>
    <name evidence="19" type="ORF">IAB06_00710</name>
</gene>
<dbReference type="Pfam" id="PF08245">
    <property type="entry name" value="Mur_ligase_M"/>
    <property type="match status" value="1"/>
</dbReference>
<dbReference type="SUPFAM" id="SSF53623">
    <property type="entry name" value="MurD-like peptide ligases, catalytic domain"/>
    <property type="match status" value="1"/>
</dbReference>
<dbReference type="GO" id="GO:0008360">
    <property type="term" value="P:regulation of cell shape"/>
    <property type="evidence" value="ECO:0007669"/>
    <property type="project" value="UniProtKB-KW"/>
</dbReference>
<dbReference type="Gene3D" id="3.40.50.720">
    <property type="entry name" value="NAD(P)-binding Rossmann-like Domain"/>
    <property type="match status" value="1"/>
</dbReference>
<dbReference type="Gene3D" id="3.40.1190.10">
    <property type="entry name" value="Mur-like, catalytic domain"/>
    <property type="match status" value="1"/>
</dbReference>
<keyword evidence="4 14" id="KW-0963">Cytoplasm</keyword>
<keyword evidence="12 14" id="KW-0961">Cell wall biogenesis/degradation</keyword>
<keyword evidence="11 14" id="KW-0131">Cell cycle</keyword>
<evidence type="ECO:0000256" key="4">
    <source>
        <dbReference type="ARBA" id="ARBA00022490"/>
    </source>
</evidence>
<evidence type="ECO:0000256" key="7">
    <source>
        <dbReference type="ARBA" id="ARBA00022741"/>
    </source>
</evidence>
<dbReference type="AlphaFoldDB" id="A0A9D1MN35"/>
<comment type="catalytic activity">
    <reaction evidence="13 14">
        <text>UDP-N-acetyl-alpha-D-muramate + L-alanine + ATP = UDP-N-acetyl-alpha-D-muramoyl-L-alanine + ADP + phosphate + H(+)</text>
        <dbReference type="Rhea" id="RHEA:23372"/>
        <dbReference type="ChEBI" id="CHEBI:15378"/>
        <dbReference type="ChEBI" id="CHEBI:30616"/>
        <dbReference type="ChEBI" id="CHEBI:43474"/>
        <dbReference type="ChEBI" id="CHEBI:57972"/>
        <dbReference type="ChEBI" id="CHEBI:70757"/>
        <dbReference type="ChEBI" id="CHEBI:83898"/>
        <dbReference type="ChEBI" id="CHEBI:456216"/>
        <dbReference type="EC" id="6.3.2.8"/>
    </reaction>
</comment>
<comment type="similarity">
    <text evidence="14">Belongs to the MurCDEF family.</text>
</comment>
<comment type="caution">
    <text evidence="19">The sequence shown here is derived from an EMBL/GenBank/DDBJ whole genome shotgun (WGS) entry which is preliminary data.</text>
</comment>
<dbReference type="HAMAP" id="MF_00046">
    <property type="entry name" value="MurC"/>
    <property type="match status" value="1"/>
</dbReference>
<dbReference type="Proteomes" id="UP000824099">
    <property type="component" value="Unassembled WGS sequence"/>
</dbReference>
<dbReference type="InterPro" id="IPR000713">
    <property type="entry name" value="Mur_ligase_N"/>
</dbReference>
<keyword evidence="10 14" id="KW-0573">Peptidoglycan synthesis</keyword>
<feature type="domain" description="Mur ligase N-terminal catalytic" evidence="16">
    <location>
        <begin position="7"/>
        <end position="104"/>
    </location>
</feature>
<dbReference type="Gene3D" id="3.90.190.20">
    <property type="entry name" value="Mur ligase, C-terminal domain"/>
    <property type="match status" value="1"/>
</dbReference>
<dbReference type="InterPro" id="IPR005758">
    <property type="entry name" value="UDP-N-AcMur_Ala_ligase_MurC"/>
</dbReference>
<evidence type="ECO:0000256" key="3">
    <source>
        <dbReference type="ARBA" id="ARBA00012211"/>
    </source>
</evidence>
<dbReference type="GO" id="GO:0008763">
    <property type="term" value="F:UDP-N-acetylmuramate-L-alanine ligase activity"/>
    <property type="evidence" value="ECO:0007669"/>
    <property type="project" value="UniProtKB-UniRule"/>
</dbReference>
<comment type="function">
    <text evidence="14">Cell wall formation.</text>
</comment>
<dbReference type="InterPro" id="IPR013221">
    <property type="entry name" value="Mur_ligase_cen"/>
</dbReference>
<evidence type="ECO:0000256" key="5">
    <source>
        <dbReference type="ARBA" id="ARBA00022598"/>
    </source>
</evidence>
<dbReference type="EC" id="6.3.2.8" evidence="3 14"/>
<dbReference type="InterPro" id="IPR036615">
    <property type="entry name" value="Mur_ligase_C_dom_sf"/>
</dbReference>
<dbReference type="Pfam" id="PF01225">
    <property type="entry name" value="Mur_ligase"/>
    <property type="match status" value="1"/>
</dbReference>
<protein>
    <recommendedName>
        <fullName evidence="3 14">UDP-N-acetylmuramate--L-alanine ligase</fullName>
        <ecNumber evidence="3 14">6.3.2.8</ecNumber>
    </recommendedName>
    <alternativeName>
        <fullName evidence="14">UDP-N-acetylmuramoyl-L-alanine synthetase</fullName>
    </alternativeName>
</protein>
<dbReference type="SUPFAM" id="SSF53244">
    <property type="entry name" value="MurD-like peptide ligases, peptide-binding domain"/>
    <property type="match status" value="1"/>
</dbReference>
<dbReference type="GO" id="GO:0071555">
    <property type="term" value="P:cell wall organization"/>
    <property type="evidence" value="ECO:0007669"/>
    <property type="project" value="UniProtKB-KW"/>
</dbReference>
<comment type="subcellular location">
    <subcellularLocation>
        <location evidence="1 14">Cytoplasm</location>
    </subcellularLocation>
</comment>
<dbReference type="GO" id="GO:0005524">
    <property type="term" value="F:ATP binding"/>
    <property type="evidence" value="ECO:0007669"/>
    <property type="project" value="UniProtKB-UniRule"/>
</dbReference>
<dbReference type="Pfam" id="PF02875">
    <property type="entry name" value="Mur_ligase_C"/>
    <property type="match status" value="1"/>
</dbReference>
<dbReference type="PANTHER" id="PTHR43445:SF3">
    <property type="entry name" value="UDP-N-ACETYLMURAMATE--L-ALANINE LIGASE"/>
    <property type="match status" value="1"/>
</dbReference>
<dbReference type="InterPro" id="IPR050061">
    <property type="entry name" value="MurCDEF_pg_biosynth"/>
</dbReference>
<name>A0A9D1MN35_9FIRM</name>
<evidence type="ECO:0000256" key="9">
    <source>
        <dbReference type="ARBA" id="ARBA00022960"/>
    </source>
</evidence>
<evidence type="ECO:0000256" key="8">
    <source>
        <dbReference type="ARBA" id="ARBA00022840"/>
    </source>
</evidence>
<feature type="domain" description="Mur ligase central" evidence="18">
    <location>
        <begin position="110"/>
        <end position="290"/>
    </location>
</feature>
<keyword evidence="5 14" id="KW-0436">Ligase</keyword>
<keyword evidence="15" id="KW-0472">Membrane</keyword>
<evidence type="ECO:0000256" key="15">
    <source>
        <dbReference type="SAM" id="Phobius"/>
    </source>
</evidence>
<evidence type="ECO:0000259" key="18">
    <source>
        <dbReference type="Pfam" id="PF08245"/>
    </source>
</evidence>
<evidence type="ECO:0000256" key="6">
    <source>
        <dbReference type="ARBA" id="ARBA00022618"/>
    </source>
</evidence>
<evidence type="ECO:0000259" key="17">
    <source>
        <dbReference type="Pfam" id="PF02875"/>
    </source>
</evidence>
<evidence type="ECO:0000256" key="10">
    <source>
        <dbReference type="ARBA" id="ARBA00022984"/>
    </source>
</evidence>
<dbReference type="PANTHER" id="PTHR43445">
    <property type="entry name" value="UDP-N-ACETYLMURAMATE--L-ALANINE LIGASE-RELATED"/>
    <property type="match status" value="1"/>
</dbReference>
<keyword evidence="15" id="KW-1133">Transmembrane helix</keyword>
<reference evidence="19" key="1">
    <citation type="submission" date="2020-10" db="EMBL/GenBank/DDBJ databases">
        <authorList>
            <person name="Gilroy R."/>
        </authorList>
    </citation>
    <scope>NUCLEOTIDE SEQUENCE</scope>
    <source>
        <strain evidence="19">CHK160-1198</strain>
    </source>
</reference>
<keyword evidence="6 14" id="KW-0132">Cell division</keyword>
<evidence type="ECO:0000256" key="11">
    <source>
        <dbReference type="ARBA" id="ARBA00023306"/>
    </source>
</evidence>
<evidence type="ECO:0000313" key="19">
    <source>
        <dbReference type="EMBL" id="HIU63550.1"/>
    </source>
</evidence>
<evidence type="ECO:0000256" key="12">
    <source>
        <dbReference type="ARBA" id="ARBA00023316"/>
    </source>
</evidence>
<evidence type="ECO:0000256" key="13">
    <source>
        <dbReference type="ARBA" id="ARBA00047833"/>
    </source>
</evidence>
<dbReference type="GO" id="GO:0009252">
    <property type="term" value="P:peptidoglycan biosynthetic process"/>
    <property type="evidence" value="ECO:0007669"/>
    <property type="project" value="UniProtKB-UniRule"/>
</dbReference>
<evidence type="ECO:0000259" key="16">
    <source>
        <dbReference type="Pfam" id="PF01225"/>
    </source>
</evidence>
<keyword evidence="7 14" id="KW-0547">Nucleotide-binding</keyword>
<proteinExistence type="inferred from homology"/>
<evidence type="ECO:0000256" key="2">
    <source>
        <dbReference type="ARBA" id="ARBA00004752"/>
    </source>
</evidence>
<evidence type="ECO:0000313" key="20">
    <source>
        <dbReference type="Proteomes" id="UP000824099"/>
    </source>
</evidence>
<reference evidence="19" key="2">
    <citation type="journal article" date="2021" name="PeerJ">
        <title>Extensive microbial diversity within the chicken gut microbiome revealed by metagenomics and culture.</title>
        <authorList>
            <person name="Gilroy R."/>
            <person name="Ravi A."/>
            <person name="Getino M."/>
            <person name="Pursley I."/>
            <person name="Horton D.L."/>
            <person name="Alikhan N.F."/>
            <person name="Baker D."/>
            <person name="Gharbi K."/>
            <person name="Hall N."/>
            <person name="Watson M."/>
            <person name="Adriaenssens E.M."/>
            <person name="Foster-Nyarko E."/>
            <person name="Jarju S."/>
            <person name="Secka A."/>
            <person name="Antonio M."/>
            <person name="Oren A."/>
            <person name="Chaudhuri R.R."/>
            <person name="La Ragione R."/>
            <person name="Hildebrand F."/>
            <person name="Pallen M.J."/>
        </authorList>
    </citation>
    <scope>NUCLEOTIDE SEQUENCE</scope>
    <source>
        <strain evidence="19">CHK160-1198</strain>
    </source>
</reference>
<accession>A0A9D1MN35</accession>
<keyword evidence="15" id="KW-0812">Transmembrane</keyword>
<keyword evidence="8 14" id="KW-0067">ATP-binding</keyword>
<feature type="domain" description="Mur ligase C-terminal" evidence="17">
    <location>
        <begin position="312"/>
        <end position="442"/>
    </location>
</feature>
<comment type="pathway">
    <text evidence="2 14">Cell wall biogenesis; peptidoglycan biosynthesis.</text>
</comment>
<dbReference type="InterPro" id="IPR036565">
    <property type="entry name" value="Mur-like_cat_sf"/>
</dbReference>
<feature type="binding site" evidence="14">
    <location>
        <begin position="112"/>
        <end position="118"/>
    </location>
    <ligand>
        <name>ATP</name>
        <dbReference type="ChEBI" id="CHEBI:30616"/>
    </ligand>
</feature>
<dbReference type="EMBL" id="DVNI01000009">
    <property type="protein sequence ID" value="HIU63550.1"/>
    <property type="molecule type" value="Genomic_DNA"/>
</dbReference>
<evidence type="ECO:0000256" key="14">
    <source>
        <dbReference type="HAMAP-Rule" id="MF_00046"/>
    </source>
</evidence>
<dbReference type="NCBIfam" id="TIGR01082">
    <property type="entry name" value="murC"/>
    <property type="match status" value="1"/>
</dbReference>
<dbReference type="GO" id="GO:0005737">
    <property type="term" value="C:cytoplasm"/>
    <property type="evidence" value="ECO:0007669"/>
    <property type="project" value="UniProtKB-SubCell"/>
</dbReference>